<comment type="caution">
    <text evidence="1">The sequence shown here is derived from an EMBL/GenBank/DDBJ whole genome shotgun (WGS) entry which is preliminary data.</text>
</comment>
<name>A0A9P2G9F4_CLOBO</name>
<dbReference type="RefSeq" id="WP_004444283.1">
    <property type="nucleotide sequence ID" value="NZ_ACSJ01000001.1"/>
</dbReference>
<dbReference type="AlphaFoldDB" id="A0A9P2G9F4"/>
<sequence length="210" mass="24225">MKKVLAVMVSLMILCGSILVVSYIKADASQKSIANKLIRFHVIANSDSTEDQALKLKVRDEILEYISPKLKNSKSIEESRQIIKENSEVINAIAKKTIQKNGYTYTVKTELSHENFPVKTYGDITLPQGYYEAYRVIIGNGKGHNWWCVMFPPLCFTDITKGEVELQKTDEMMKKTLTKEEYKLVNNKCEENNEIIFKFKIIEKLKKIYK</sequence>
<protein>
    <submittedName>
        <fullName evidence="1">Stage II sporulation protein R</fullName>
    </submittedName>
</protein>
<dbReference type="EMBL" id="ACSJ01000001">
    <property type="protein sequence ID" value="EES92398.1"/>
    <property type="molecule type" value="Genomic_DNA"/>
</dbReference>
<dbReference type="NCBIfam" id="TIGR02837">
    <property type="entry name" value="spore_II_R"/>
    <property type="match status" value="1"/>
</dbReference>
<proteinExistence type="predicted"/>
<dbReference type="Proteomes" id="UP000006160">
    <property type="component" value="Unassembled WGS sequence"/>
</dbReference>
<reference evidence="1 2" key="1">
    <citation type="submission" date="2009-10" db="EMBL/GenBank/DDBJ databases">
        <authorList>
            <person name="Shrivastava S."/>
            <person name="Brinkac L.B."/>
            <person name="Brown J.L."/>
            <person name="Bruce D.B."/>
            <person name="Detter C."/>
            <person name="Green L.D."/>
            <person name="Munk C.A."/>
            <person name="Rogers Y.C."/>
            <person name="Tapia R."/>
            <person name="Saunders E.S."/>
            <person name="Sims D.R."/>
            <person name="Smith L.A."/>
            <person name="Smith T.J."/>
            <person name="Sutton G."/>
            <person name="Brettin T."/>
        </authorList>
    </citation>
    <scope>NUCLEOTIDE SEQUENCE [LARGE SCALE GENOMIC DNA]</scope>
    <source>
        <strain evidence="2">D str. 1873</strain>
    </source>
</reference>
<organism evidence="1 2">
    <name type="scientific">Clostridium botulinum D str. 1873</name>
    <dbReference type="NCBI Taxonomy" id="592027"/>
    <lineage>
        <taxon>Bacteria</taxon>
        <taxon>Bacillati</taxon>
        <taxon>Bacillota</taxon>
        <taxon>Clostridia</taxon>
        <taxon>Eubacteriales</taxon>
        <taxon>Clostridiaceae</taxon>
        <taxon>Clostridium</taxon>
    </lineage>
</organism>
<accession>A0A9P2G9F4</accession>
<evidence type="ECO:0000313" key="1">
    <source>
        <dbReference type="EMBL" id="EES92398.1"/>
    </source>
</evidence>
<evidence type="ECO:0000313" key="2">
    <source>
        <dbReference type="Proteomes" id="UP000006160"/>
    </source>
</evidence>
<dbReference type="Pfam" id="PF09551">
    <property type="entry name" value="Spore_II_R"/>
    <property type="match status" value="1"/>
</dbReference>
<dbReference type="InterPro" id="IPR014202">
    <property type="entry name" value="Spore_II_R"/>
</dbReference>
<gene>
    <name evidence="1" type="primary">spoIIR</name>
    <name evidence="1" type="ORF">CLG_B0282</name>
</gene>